<keyword evidence="2" id="KW-1185">Reference proteome</keyword>
<dbReference type="InterPro" id="IPR013211">
    <property type="entry name" value="LVIVD"/>
</dbReference>
<evidence type="ECO:0000313" key="2">
    <source>
        <dbReference type="Proteomes" id="UP000237662"/>
    </source>
</evidence>
<name>A0A2S6I4I5_9BACT</name>
<reference evidence="1 2" key="1">
    <citation type="submission" date="2018-02" db="EMBL/GenBank/DDBJ databases">
        <title>Genomic Encyclopedia of Archaeal and Bacterial Type Strains, Phase II (KMG-II): from individual species to whole genera.</title>
        <authorList>
            <person name="Goeker M."/>
        </authorList>
    </citation>
    <scope>NUCLEOTIDE SEQUENCE [LARGE SCALE GENOMIC DNA]</scope>
    <source>
        <strain evidence="1 2">DSM 29526</strain>
    </source>
</reference>
<comment type="caution">
    <text evidence="1">The sequence shown here is derived from an EMBL/GenBank/DDBJ whole genome shotgun (WGS) entry which is preliminary data.</text>
</comment>
<evidence type="ECO:0008006" key="3">
    <source>
        <dbReference type="Google" id="ProtNLM"/>
    </source>
</evidence>
<dbReference type="EMBL" id="PTJC01000006">
    <property type="protein sequence ID" value="PPK86095.1"/>
    <property type="molecule type" value="Genomic_DNA"/>
</dbReference>
<dbReference type="Pfam" id="PF08309">
    <property type="entry name" value="LVIVD"/>
    <property type="match status" value="2"/>
</dbReference>
<dbReference type="SUPFAM" id="SSF63829">
    <property type="entry name" value="Calcium-dependent phosphotriesterase"/>
    <property type="match status" value="1"/>
</dbReference>
<proteinExistence type="predicted"/>
<gene>
    <name evidence="1" type="ORF">CLV84_3012</name>
</gene>
<evidence type="ECO:0000313" key="1">
    <source>
        <dbReference type="EMBL" id="PPK86095.1"/>
    </source>
</evidence>
<organism evidence="1 2">
    <name type="scientific">Neolewinella xylanilytica</name>
    <dbReference type="NCBI Taxonomy" id="1514080"/>
    <lineage>
        <taxon>Bacteria</taxon>
        <taxon>Pseudomonadati</taxon>
        <taxon>Bacteroidota</taxon>
        <taxon>Saprospiria</taxon>
        <taxon>Saprospirales</taxon>
        <taxon>Lewinellaceae</taxon>
        <taxon>Neolewinella</taxon>
    </lineage>
</organism>
<dbReference type="Proteomes" id="UP000237662">
    <property type="component" value="Unassembled WGS sequence"/>
</dbReference>
<dbReference type="SUPFAM" id="SSF63825">
    <property type="entry name" value="YWTD domain"/>
    <property type="match status" value="1"/>
</dbReference>
<dbReference type="PROSITE" id="PS51257">
    <property type="entry name" value="PROKAR_LIPOPROTEIN"/>
    <property type="match status" value="1"/>
</dbReference>
<accession>A0A2S6I4I5</accession>
<dbReference type="OrthoDB" id="1521841at2"/>
<dbReference type="AlphaFoldDB" id="A0A2S6I4I5"/>
<protein>
    <recommendedName>
        <fullName evidence="3">LVIVD repeat-containing protein</fullName>
    </recommendedName>
</protein>
<sequence>MYKILPLLILSAVLTGCLEDECNETLTYTAWHPVVISAQEWRTDEFSLTSPDQVCDPSGFYVYGDILFVLDRSKGLHIIDNADNANPRPLHFLHIPGGEGISVRNDMLYVNQYVDLLAFDISDPTEPVFLSRTENVFDAQSNFATGVMGNGDVTVDWIEGTETFQSDCNDPFSGQGWRWRDQTLFISSSMDFAAAVNSFSNTAGTPSGGEQLGVGGSLARFTINKGTLYAVDNSSLRVFSLSDPKQPEFIGINRMNWGIETIFPYRDQLYIGANDGMYIYGIEDPLAPELFATVQHVRSCDPVVVQNDMAYVTMWGGSDCGNVQDQLMVVDVKNPRSPKTLQMLPMSNSHGLGVDGDKLFLCSGPEGLKVLELLSDGTVGAELHATRDFPAKDVIVLPGQRELIVLGWETAGIKQFDYDGSGLPTAVGEIAICD</sequence>
<dbReference type="RefSeq" id="WP_104420561.1">
    <property type="nucleotide sequence ID" value="NZ_PTJC01000006.1"/>
</dbReference>